<dbReference type="InterPro" id="IPR007371">
    <property type="entry name" value="TPK_catalytic"/>
</dbReference>
<dbReference type="Pfam" id="PF04263">
    <property type="entry name" value="TPK_catalytic"/>
    <property type="match status" value="1"/>
</dbReference>
<dbReference type="Pfam" id="PF04265">
    <property type="entry name" value="TPK_B1_binding"/>
    <property type="match status" value="1"/>
</dbReference>
<evidence type="ECO:0000259" key="8">
    <source>
        <dbReference type="SMART" id="SM00983"/>
    </source>
</evidence>
<dbReference type="GO" id="GO:0016301">
    <property type="term" value="F:kinase activity"/>
    <property type="evidence" value="ECO:0007669"/>
    <property type="project" value="UniProtKB-UniRule"/>
</dbReference>
<dbReference type="GO" id="GO:0005524">
    <property type="term" value="F:ATP binding"/>
    <property type="evidence" value="ECO:0007669"/>
    <property type="project" value="UniProtKB-UniRule"/>
</dbReference>
<evidence type="ECO:0000256" key="7">
    <source>
        <dbReference type="PIRNR" id="PIRNR031057"/>
    </source>
</evidence>
<evidence type="ECO:0000256" key="3">
    <source>
        <dbReference type="ARBA" id="ARBA00022679"/>
    </source>
</evidence>
<dbReference type="AlphaFoldDB" id="A0A6G1G1I9"/>
<reference evidence="11" key="2">
    <citation type="submission" date="2020-04" db="EMBL/GenBank/DDBJ databases">
        <authorList>
            <consortium name="NCBI Genome Project"/>
        </authorList>
    </citation>
    <scope>NUCLEOTIDE SEQUENCE</scope>
    <source>
        <strain evidence="11">CBS 781.70</strain>
    </source>
</reference>
<keyword evidence="5 7" id="KW-0418">Kinase</keyword>
<dbReference type="GO" id="GO:0030975">
    <property type="term" value="F:thiamine binding"/>
    <property type="evidence" value="ECO:0007669"/>
    <property type="project" value="UniProtKB-UniRule"/>
</dbReference>
<dbReference type="SUPFAM" id="SSF63999">
    <property type="entry name" value="Thiamin pyrophosphokinase, catalytic domain"/>
    <property type="match status" value="1"/>
</dbReference>
<name>A0A6G1G1I9_9PEZI</name>
<dbReference type="EC" id="2.7.6.2" evidence="7"/>
<dbReference type="CDD" id="cd07995">
    <property type="entry name" value="TPK"/>
    <property type="match status" value="1"/>
</dbReference>
<evidence type="ECO:0000313" key="11">
    <source>
        <dbReference type="RefSeq" id="XP_033533421.1"/>
    </source>
</evidence>
<keyword evidence="3 7" id="KW-0808">Transferase</keyword>
<dbReference type="GO" id="GO:0004788">
    <property type="term" value="F:thiamine diphosphokinase activity"/>
    <property type="evidence" value="ECO:0007669"/>
    <property type="project" value="UniProtKB-UniRule"/>
</dbReference>
<reference evidence="9 11" key="1">
    <citation type="submission" date="2020-01" db="EMBL/GenBank/DDBJ databases">
        <authorList>
            <consortium name="DOE Joint Genome Institute"/>
            <person name="Haridas S."/>
            <person name="Albert R."/>
            <person name="Binder M."/>
            <person name="Bloem J."/>
            <person name="Labutti K."/>
            <person name="Salamov A."/>
            <person name="Andreopoulos B."/>
            <person name="Baker S.E."/>
            <person name="Barry K."/>
            <person name="Bills G."/>
            <person name="Bluhm B.H."/>
            <person name="Cannon C."/>
            <person name="Castanera R."/>
            <person name="Culley D.E."/>
            <person name="Daum C."/>
            <person name="Ezra D."/>
            <person name="Gonzalez J.B."/>
            <person name="Henrissat B."/>
            <person name="Kuo A."/>
            <person name="Liang C."/>
            <person name="Lipzen A."/>
            <person name="Lutzoni F."/>
            <person name="Magnuson J."/>
            <person name="Mondo S."/>
            <person name="Nolan M."/>
            <person name="Ohm R."/>
            <person name="Pangilinan J."/>
            <person name="Park H.-J."/>
            <person name="Ramirez L."/>
            <person name="Alfaro M."/>
            <person name="Sun H."/>
            <person name="Tritt A."/>
            <person name="Yoshinaga Y."/>
            <person name="Zwiers L.-H."/>
            <person name="Turgeon B.G."/>
            <person name="Goodwin S.B."/>
            <person name="Spatafora J.W."/>
            <person name="Crous P.W."/>
            <person name="Grigoriev I.V."/>
        </authorList>
    </citation>
    <scope>NUCLEOTIDE SEQUENCE</scope>
    <source>
        <strain evidence="9 11">CBS 781.70</strain>
    </source>
</reference>
<dbReference type="RefSeq" id="XP_033533421.1">
    <property type="nucleotide sequence ID" value="XM_033676490.1"/>
</dbReference>
<evidence type="ECO:0000313" key="9">
    <source>
        <dbReference type="EMBL" id="KAF1811790.1"/>
    </source>
</evidence>
<keyword evidence="4 7" id="KW-0547">Nucleotide-binding</keyword>
<dbReference type="EMBL" id="ML975160">
    <property type="protein sequence ID" value="KAF1811790.1"/>
    <property type="molecule type" value="Genomic_DNA"/>
</dbReference>
<evidence type="ECO:0000256" key="2">
    <source>
        <dbReference type="ARBA" id="ARBA00006785"/>
    </source>
</evidence>
<dbReference type="GO" id="GO:0006772">
    <property type="term" value="P:thiamine metabolic process"/>
    <property type="evidence" value="ECO:0007669"/>
    <property type="project" value="InterPro"/>
</dbReference>
<organism evidence="9">
    <name type="scientific">Eremomyces bilateralis CBS 781.70</name>
    <dbReference type="NCBI Taxonomy" id="1392243"/>
    <lineage>
        <taxon>Eukaryota</taxon>
        <taxon>Fungi</taxon>
        <taxon>Dikarya</taxon>
        <taxon>Ascomycota</taxon>
        <taxon>Pezizomycotina</taxon>
        <taxon>Dothideomycetes</taxon>
        <taxon>Dothideomycetes incertae sedis</taxon>
        <taxon>Eremomycetales</taxon>
        <taxon>Eremomycetaceae</taxon>
        <taxon>Eremomyces</taxon>
    </lineage>
</organism>
<comment type="pathway">
    <text evidence="1 7">Cofactor biosynthesis; thiamine diphosphate biosynthesis; thiamine diphosphate from thiamine: step 1/1.</text>
</comment>
<dbReference type="Gene3D" id="3.40.50.10240">
    <property type="entry name" value="Thiamin pyrophosphokinase, catalytic domain"/>
    <property type="match status" value="1"/>
</dbReference>
<dbReference type="SUPFAM" id="SSF63862">
    <property type="entry name" value="Thiamin pyrophosphokinase, substrate-binding domain"/>
    <property type="match status" value="1"/>
</dbReference>
<dbReference type="SMART" id="SM00983">
    <property type="entry name" value="TPK_B1_binding"/>
    <property type="match status" value="1"/>
</dbReference>
<gene>
    <name evidence="9 11" type="ORF">P152DRAFT_398864</name>
</gene>
<keyword evidence="10" id="KW-1185">Reference proteome</keyword>
<dbReference type="InterPro" id="IPR016966">
    <property type="entry name" value="Thiamin_pyrophosphokinase_euk"/>
</dbReference>
<evidence type="ECO:0000256" key="4">
    <source>
        <dbReference type="ARBA" id="ARBA00022741"/>
    </source>
</evidence>
<feature type="domain" description="Thiamin pyrophosphokinase thiamin-binding" evidence="8">
    <location>
        <begin position="178"/>
        <end position="245"/>
    </location>
</feature>
<sequence length="259" mass="29007">MRRVFHPTIHLGDAKGSGATRPSGVKLLLLNQPIYRPDLLFQLWENSLARVCADGAANRLFDAFAPDQSETRRTYLPDEIVGDLDSIRDDVKSYYAREQVQVTFVDDQESTDFGKAMRSLKSSTYQATTDIMVFGGIGGRIDQGIGLLHEILREHHHDPQTRLWLISESSISFLLLPGENIIETKFSQGYFTHQAGVLPIYGPATITTQGFEWDVNNWFTSMGGRVSTSNHIVQDTVCVTTDKMVLFTVEIAHDLPKMG</sequence>
<accession>A0A6G1G1I9</accession>
<dbReference type="InterPro" id="IPR006282">
    <property type="entry name" value="Thi_PPkinase"/>
</dbReference>
<dbReference type="OrthoDB" id="25149at2759"/>
<dbReference type="InterPro" id="IPR036371">
    <property type="entry name" value="TPK_B1-bd_sf"/>
</dbReference>
<dbReference type="GeneID" id="54417060"/>
<dbReference type="Proteomes" id="UP000504638">
    <property type="component" value="Unplaced"/>
</dbReference>
<keyword evidence="6 7" id="KW-0067">ATP-binding</keyword>
<comment type="similarity">
    <text evidence="2 7">Belongs to the thiamine pyrophosphokinase family.</text>
</comment>
<evidence type="ECO:0000256" key="5">
    <source>
        <dbReference type="ARBA" id="ARBA00022777"/>
    </source>
</evidence>
<dbReference type="UniPathway" id="UPA00060">
    <property type="reaction ID" value="UER00597"/>
</dbReference>
<evidence type="ECO:0000256" key="1">
    <source>
        <dbReference type="ARBA" id="ARBA00005078"/>
    </source>
</evidence>
<dbReference type="NCBIfam" id="TIGR01378">
    <property type="entry name" value="thi_PPkinase"/>
    <property type="match status" value="1"/>
</dbReference>
<dbReference type="PIRSF" id="PIRSF031057">
    <property type="entry name" value="Thiamin_pyrophosphokinase"/>
    <property type="match status" value="1"/>
</dbReference>
<reference evidence="11" key="3">
    <citation type="submission" date="2025-04" db="UniProtKB">
        <authorList>
            <consortium name="RefSeq"/>
        </authorList>
    </citation>
    <scope>IDENTIFICATION</scope>
    <source>
        <strain evidence="11">CBS 781.70</strain>
    </source>
</reference>
<comment type="catalytic activity">
    <reaction evidence="7">
        <text>thiamine + ATP = thiamine diphosphate + AMP + H(+)</text>
        <dbReference type="Rhea" id="RHEA:11576"/>
        <dbReference type="ChEBI" id="CHEBI:15378"/>
        <dbReference type="ChEBI" id="CHEBI:18385"/>
        <dbReference type="ChEBI" id="CHEBI:30616"/>
        <dbReference type="ChEBI" id="CHEBI:58937"/>
        <dbReference type="ChEBI" id="CHEBI:456215"/>
    </reaction>
</comment>
<protein>
    <recommendedName>
        <fullName evidence="7">Thiamine pyrophosphokinase</fullName>
        <ecNumber evidence="7">2.7.6.2</ecNumber>
    </recommendedName>
</protein>
<dbReference type="GO" id="GO:0009229">
    <property type="term" value="P:thiamine diphosphate biosynthetic process"/>
    <property type="evidence" value="ECO:0007669"/>
    <property type="project" value="UniProtKB-UniRule"/>
</dbReference>
<evidence type="ECO:0000313" key="10">
    <source>
        <dbReference type="Proteomes" id="UP000504638"/>
    </source>
</evidence>
<dbReference type="InterPro" id="IPR007373">
    <property type="entry name" value="Thiamin_PyroPKinase_B1-bd"/>
</dbReference>
<proteinExistence type="inferred from homology"/>
<evidence type="ECO:0000256" key="6">
    <source>
        <dbReference type="ARBA" id="ARBA00022840"/>
    </source>
</evidence>
<dbReference type="PANTHER" id="PTHR13622:SF8">
    <property type="entry name" value="THIAMIN PYROPHOSPHOKINASE 1"/>
    <property type="match status" value="1"/>
</dbReference>
<dbReference type="PANTHER" id="PTHR13622">
    <property type="entry name" value="THIAMIN PYROPHOSPHOKINASE"/>
    <property type="match status" value="1"/>
</dbReference>
<dbReference type="InterPro" id="IPR036759">
    <property type="entry name" value="TPK_catalytic_sf"/>
</dbReference>